<dbReference type="EMBL" id="MOMC01000051">
    <property type="protein sequence ID" value="ONH26405.1"/>
    <property type="molecule type" value="Genomic_DNA"/>
</dbReference>
<dbReference type="PROSITE" id="PS00166">
    <property type="entry name" value="ENOYL_COA_HYDRATASE"/>
    <property type="match status" value="1"/>
</dbReference>
<reference evidence="5" key="1">
    <citation type="submission" date="2016-10" db="EMBL/GenBank/DDBJ databases">
        <title>Frankia sp. NRRL B-16386 Genome sequencing.</title>
        <authorList>
            <person name="Ghodhbane-Gtari F."/>
            <person name="Swanson E."/>
            <person name="Gueddou A."/>
            <person name="Hezbri K."/>
            <person name="Ktari K."/>
            <person name="Nouioui I."/>
            <person name="Morris K."/>
            <person name="Simpson S."/>
            <person name="Abebe-Akele F."/>
            <person name="Thomas K."/>
            <person name="Gtari M."/>
            <person name="Tisa L.S."/>
        </authorList>
    </citation>
    <scope>NUCLEOTIDE SEQUENCE [LARGE SCALE GENOMIC DNA]</scope>
    <source>
        <strain evidence="5">NRRL B-16386</strain>
    </source>
</reference>
<evidence type="ECO:0000256" key="2">
    <source>
        <dbReference type="RuleBase" id="RU003707"/>
    </source>
</evidence>
<name>A0A1V2I7P7_9ACTN</name>
<dbReference type="PANTHER" id="PTHR11941:SF133">
    <property type="entry name" value="1,2-EPOXYPHENYLACETYL-COA ISOMERASE"/>
    <property type="match status" value="1"/>
</dbReference>
<dbReference type="Proteomes" id="UP000188929">
    <property type="component" value="Unassembled WGS sequence"/>
</dbReference>
<dbReference type="GO" id="GO:0006635">
    <property type="term" value="P:fatty acid beta-oxidation"/>
    <property type="evidence" value="ECO:0007669"/>
    <property type="project" value="TreeGrafter"/>
</dbReference>
<accession>A0A1V2I7P7</accession>
<dbReference type="InterPro" id="IPR029045">
    <property type="entry name" value="ClpP/crotonase-like_dom_sf"/>
</dbReference>
<dbReference type="STRING" id="1834516.BL253_24795"/>
<feature type="compositionally biased region" description="Low complexity" evidence="3">
    <location>
        <begin position="264"/>
        <end position="276"/>
    </location>
</feature>
<dbReference type="InterPro" id="IPR001753">
    <property type="entry name" value="Enoyl-CoA_hydra/iso"/>
</dbReference>
<keyword evidence="5" id="KW-1185">Reference proteome</keyword>
<dbReference type="InterPro" id="IPR018376">
    <property type="entry name" value="Enoyl-CoA_hyd/isom_CS"/>
</dbReference>
<dbReference type="SUPFAM" id="SSF52096">
    <property type="entry name" value="ClpP/crotonase"/>
    <property type="match status" value="1"/>
</dbReference>
<dbReference type="CDD" id="cd06558">
    <property type="entry name" value="crotonase-like"/>
    <property type="match status" value="1"/>
</dbReference>
<dbReference type="AlphaFoldDB" id="A0A1V2I7P7"/>
<dbReference type="OrthoDB" id="8452484at2"/>
<protein>
    <recommendedName>
        <fullName evidence="6">Enoyl-CoA hydratase</fullName>
    </recommendedName>
</protein>
<comment type="similarity">
    <text evidence="1 2">Belongs to the enoyl-CoA hydratase/isomerase family.</text>
</comment>
<sequence length="284" mass="29838">MTDKEGSDVVTSEVRGDTSVIRLNRPHHRNALTVPLARRLIEELTLAEQGSRVAIVTGEGRAFSSGGDLDALMALAADGSQAAVEAIYNNYQRLVLTIRELDIPVIAAVNGPALGAGLDLAVACDYRLVAESGRFSSSWISMCLIPGMGGAYTVTEAIGSSRATDLLLTGRAVSAAEAVEIGLAHSAHPDAELLDAALAKARELSVPSKRAVAATKTALRRASNVSLRAELEKVAEVQGDLLQQPEFRERAEHFVRQRAEGRRSAAARPATPTSAPVGPSGRAG</sequence>
<comment type="caution">
    <text evidence="4">The sequence shown here is derived from an EMBL/GenBank/DDBJ whole genome shotgun (WGS) entry which is preliminary data.</text>
</comment>
<dbReference type="Pfam" id="PF00378">
    <property type="entry name" value="ECH_1"/>
    <property type="match status" value="1"/>
</dbReference>
<organism evidence="4 5">
    <name type="scientific">Pseudofrankia asymbiotica</name>
    <dbReference type="NCBI Taxonomy" id="1834516"/>
    <lineage>
        <taxon>Bacteria</taxon>
        <taxon>Bacillati</taxon>
        <taxon>Actinomycetota</taxon>
        <taxon>Actinomycetes</taxon>
        <taxon>Frankiales</taxon>
        <taxon>Frankiaceae</taxon>
        <taxon>Pseudofrankia</taxon>
    </lineage>
</organism>
<evidence type="ECO:0000256" key="3">
    <source>
        <dbReference type="SAM" id="MobiDB-lite"/>
    </source>
</evidence>
<gene>
    <name evidence="4" type="ORF">BL253_24795</name>
</gene>
<proteinExistence type="inferred from homology"/>
<feature type="region of interest" description="Disordered" evidence="3">
    <location>
        <begin position="256"/>
        <end position="284"/>
    </location>
</feature>
<dbReference type="RefSeq" id="WP_076819676.1">
    <property type="nucleotide sequence ID" value="NZ_MOMC01000051.1"/>
</dbReference>
<evidence type="ECO:0008006" key="6">
    <source>
        <dbReference type="Google" id="ProtNLM"/>
    </source>
</evidence>
<dbReference type="GO" id="GO:0003824">
    <property type="term" value="F:catalytic activity"/>
    <property type="evidence" value="ECO:0007669"/>
    <property type="project" value="InterPro"/>
</dbReference>
<dbReference type="PANTHER" id="PTHR11941">
    <property type="entry name" value="ENOYL-COA HYDRATASE-RELATED"/>
    <property type="match status" value="1"/>
</dbReference>
<evidence type="ECO:0000313" key="4">
    <source>
        <dbReference type="EMBL" id="ONH26405.1"/>
    </source>
</evidence>
<evidence type="ECO:0000256" key="1">
    <source>
        <dbReference type="ARBA" id="ARBA00005254"/>
    </source>
</evidence>
<dbReference type="Gene3D" id="3.90.226.10">
    <property type="entry name" value="2-enoyl-CoA Hydratase, Chain A, domain 1"/>
    <property type="match status" value="1"/>
</dbReference>
<evidence type="ECO:0000313" key="5">
    <source>
        <dbReference type="Proteomes" id="UP000188929"/>
    </source>
</evidence>